<gene>
    <name evidence="4" type="ORF">CBR_g31379</name>
</gene>
<evidence type="ECO:0000256" key="2">
    <source>
        <dbReference type="ARBA" id="ARBA00022723"/>
    </source>
</evidence>
<comment type="caution">
    <text evidence="4">The sequence shown here is derived from an EMBL/GenBank/DDBJ whole genome shotgun (WGS) entry which is preliminary data.</text>
</comment>
<dbReference type="Pfam" id="PF13359">
    <property type="entry name" value="DDE_Tnp_4"/>
    <property type="match status" value="1"/>
</dbReference>
<proteinExistence type="predicted"/>
<dbReference type="Gramene" id="GBG80823">
    <property type="protein sequence ID" value="GBG80823"/>
    <property type="gene ID" value="CBR_g31379"/>
</dbReference>
<dbReference type="OrthoDB" id="1926684at2759"/>
<dbReference type="InterPro" id="IPR027806">
    <property type="entry name" value="HARBI1_dom"/>
</dbReference>
<keyword evidence="5" id="KW-1185">Reference proteome</keyword>
<dbReference type="STRING" id="69332.A0A388LF27"/>
<evidence type="ECO:0000313" key="4">
    <source>
        <dbReference type="EMBL" id="GBG80823.1"/>
    </source>
</evidence>
<dbReference type="Proteomes" id="UP000265515">
    <property type="component" value="Unassembled WGS sequence"/>
</dbReference>
<feature type="domain" description="DDE Tnp4" evidence="3">
    <location>
        <begin position="246"/>
        <end position="310"/>
    </location>
</feature>
<comment type="cofactor">
    <cofactor evidence="1">
        <name>a divalent metal cation</name>
        <dbReference type="ChEBI" id="CHEBI:60240"/>
    </cofactor>
</comment>
<name>A0A388LF27_CHABU</name>
<keyword evidence="2" id="KW-0479">Metal-binding</keyword>
<sequence length="329" mass="36839">MRTEADYCAAASIGGTSETRAGDGRGRRGGSHALSDEELEAVALAVTAAVLNAMSDRSSTQCQMRLQLRKRRAFLQRVVEASDCVATSEVVVQLCSALSAGVFLCETPQWWIKRRTSGTWADLLVCDDASDSYFREKLRMSRPVFMQIAAACTALVEKKATHYRLPLSVEQVIAFALYRWASGETYESGTSSFGIGRAIGLLVVRDVTSALLKAYLDTIKWPMGRRRVWIMCAFREKGFPNCFSAIDCTHIYIDKLAGSPSDNYYDRKQKFSMQAQVVVDFDLRILDVHVGYLGSVDDICVLHNSHLWRRPRPIGESTARHRYARLPSW</sequence>
<reference evidence="4 5" key="1">
    <citation type="journal article" date="2018" name="Cell">
        <title>The Chara Genome: Secondary Complexity and Implications for Plant Terrestrialization.</title>
        <authorList>
            <person name="Nishiyama T."/>
            <person name="Sakayama H."/>
            <person name="Vries J.D."/>
            <person name="Buschmann H."/>
            <person name="Saint-Marcoux D."/>
            <person name="Ullrich K.K."/>
            <person name="Haas F.B."/>
            <person name="Vanderstraeten L."/>
            <person name="Becker D."/>
            <person name="Lang D."/>
            <person name="Vosolsobe S."/>
            <person name="Rombauts S."/>
            <person name="Wilhelmsson P.K.I."/>
            <person name="Janitza P."/>
            <person name="Kern R."/>
            <person name="Heyl A."/>
            <person name="Rumpler F."/>
            <person name="Villalobos L.I.A.C."/>
            <person name="Clay J.M."/>
            <person name="Skokan R."/>
            <person name="Toyoda A."/>
            <person name="Suzuki Y."/>
            <person name="Kagoshima H."/>
            <person name="Schijlen E."/>
            <person name="Tajeshwar N."/>
            <person name="Catarino B."/>
            <person name="Hetherington A.J."/>
            <person name="Saltykova A."/>
            <person name="Bonnot C."/>
            <person name="Breuninger H."/>
            <person name="Symeonidi A."/>
            <person name="Radhakrishnan G.V."/>
            <person name="Van Nieuwerburgh F."/>
            <person name="Deforce D."/>
            <person name="Chang C."/>
            <person name="Karol K.G."/>
            <person name="Hedrich R."/>
            <person name="Ulvskov P."/>
            <person name="Glockner G."/>
            <person name="Delwiche C.F."/>
            <person name="Petrasek J."/>
            <person name="Van de Peer Y."/>
            <person name="Friml J."/>
            <person name="Beilby M."/>
            <person name="Dolan L."/>
            <person name="Kohara Y."/>
            <person name="Sugano S."/>
            <person name="Fujiyama A."/>
            <person name="Delaux P.-M."/>
            <person name="Quint M."/>
            <person name="TheiBen G."/>
            <person name="Hagemann M."/>
            <person name="Harholt J."/>
            <person name="Dunand C."/>
            <person name="Zachgo S."/>
            <person name="Langdale J."/>
            <person name="Maumus F."/>
            <person name="Straeten D.V.D."/>
            <person name="Gould S.B."/>
            <person name="Rensing S.A."/>
        </authorList>
    </citation>
    <scope>NUCLEOTIDE SEQUENCE [LARGE SCALE GENOMIC DNA]</scope>
    <source>
        <strain evidence="4 5">S276</strain>
    </source>
</reference>
<dbReference type="EMBL" id="BFEA01000358">
    <property type="protein sequence ID" value="GBG80823.1"/>
    <property type="molecule type" value="Genomic_DNA"/>
</dbReference>
<evidence type="ECO:0000313" key="5">
    <source>
        <dbReference type="Proteomes" id="UP000265515"/>
    </source>
</evidence>
<dbReference type="GO" id="GO:0046872">
    <property type="term" value="F:metal ion binding"/>
    <property type="evidence" value="ECO:0007669"/>
    <property type="project" value="UniProtKB-KW"/>
</dbReference>
<organism evidence="4 5">
    <name type="scientific">Chara braunii</name>
    <name type="common">Braun's stonewort</name>
    <dbReference type="NCBI Taxonomy" id="69332"/>
    <lineage>
        <taxon>Eukaryota</taxon>
        <taxon>Viridiplantae</taxon>
        <taxon>Streptophyta</taxon>
        <taxon>Charophyceae</taxon>
        <taxon>Charales</taxon>
        <taxon>Characeae</taxon>
        <taxon>Chara</taxon>
    </lineage>
</organism>
<evidence type="ECO:0000259" key="3">
    <source>
        <dbReference type="Pfam" id="PF13359"/>
    </source>
</evidence>
<protein>
    <recommendedName>
        <fullName evidence="3">DDE Tnp4 domain-containing protein</fullName>
    </recommendedName>
</protein>
<accession>A0A388LF27</accession>
<dbReference type="AlphaFoldDB" id="A0A388LF27"/>
<evidence type="ECO:0000256" key="1">
    <source>
        <dbReference type="ARBA" id="ARBA00001968"/>
    </source>
</evidence>